<dbReference type="RefSeq" id="WP_214360078.1">
    <property type="nucleotide sequence ID" value="NZ_JAEKFT010000003.1"/>
</dbReference>
<dbReference type="PROSITE" id="PS51257">
    <property type="entry name" value="PROKAR_LIPOPROTEIN"/>
    <property type="match status" value="1"/>
</dbReference>
<reference evidence="2" key="1">
    <citation type="journal article" date="2022" name="ISME J.">
        <title>Genetic and phylogenetic analysis of dissimilatory iodate-reducing bacteria identifies potential niches across the world's oceans.</title>
        <authorList>
            <person name="Reyes-Umana V."/>
            <person name="Henning Z."/>
            <person name="Lee K."/>
            <person name="Barnum T.P."/>
            <person name="Coates J.D."/>
        </authorList>
    </citation>
    <scope>NUCLEOTIDE SEQUENCE [LARGE SCALE GENOMIC DNA]</scope>
    <source>
        <strain evidence="2">IR12</strain>
    </source>
</reference>
<protein>
    <submittedName>
        <fullName evidence="1">Uncharacterized protein</fullName>
    </submittedName>
</protein>
<dbReference type="Proteomes" id="UP000694660">
    <property type="component" value="Unassembled WGS sequence"/>
</dbReference>
<dbReference type="AlphaFoldDB" id="A0A944HBI9"/>
<accession>A0A944HBI9</accession>
<sequence>MKPLPFLKALAVATTLSALSGCTQPEGPGSSNNPFVGIWQSISRPYPVLQIEPFGKQVKGRFIYLGRGSRIVVQRLLGVVEGRTLAITAIDQVPLSMSLSVSLDQTGALVMDGEPFERVSDEVTPQQPAAKEQLP</sequence>
<comment type="caution">
    <text evidence="1">The sequence shown here is derived from an EMBL/GenBank/DDBJ whole genome shotgun (WGS) entry which is preliminary data.</text>
</comment>
<name>A0A944HBI9_DENI1</name>
<evidence type="ECO:0000313" key="2">
    <source>
        <dbReference type="Proteomes" id="UP000694660"/>
    </source>
</evidence>
<evidence type="ECO:0000313" key="1">
    <source>
        <dbReference type="EMBL" id="MBT0960326.1"/>
    </source>
</evidence>
<gene>
    <name evidence="1" type="ORF">I8J34_03990</name>
</gene>
<keyword evidence="2" id="KW-1185">Reference proteome</keyword>
<organism evidence="1 2">
    <name type="scientific">Denitromonas iodatirespirans</name>
    <dbReference type="NCBI Taxonomy" id="2795389"/>
    <lineage>
        <taxon>Bacteria</taxon>
        <taxon>Pseudomonadati</taxon>
        <taxon>Pseudomonadota</taxon>
        <taxon>Betaproteobacteria</taxon>
        <taxon>Rhodocyclales</taxon>
        <taxon>Zoogloeaceae</taxon>
        <taxon>Denitromonas</taxon>
    </lineage>
</organism>
<dbReference type="EMBL" id="JAEKFT010000003">
    <property type="protein sequence ID" value="MBT0960326.1"/>
    <property type="molecule type" value="Genomic_DNA"/>
</dbReference>
<proteinExistence type="predicted"/>